<dbReference type="Gene3D" id="2.60.40.4070">
    <property type="match status" value="1"/>
</dbReference>
<dbReference type="AlphaFoldDB" id="A0A9C9EMZ6"/>
<dbReference type="InterPro" id="IPR025965">
    <property type="entry name" value="FlgD/Vpr_Ig-like"/>
</dbReference>
<sequence length="320" mass="36769">LENGSIAVWSDFQNNQWDIYASERNELGGWTTPQNISQSGVDSKYPQVAMYQTVSQTNILYLWTEGNSTPYEVKIYPTTTLRSRALSLYAFDLGKRETSVFNIQRLGYIAYGEDPEKSMDYDTSFLSYKITGLDSTKSYHLGLCFYQDEMSNSWNQEIEIDDFLIDRVEIPRKTVVFKKIILSKELLKDGVINLLIKRSPKVVCSALALWEFSKEDRNMTSVKELNSNALREFNTYASPNPSKKRIRFDCQLPEPGEIRIKIYTATGRLVREIGGYRSAGSHTITWNGKDNLGRDISTGIYFYRAELKNRVKTGKLILIR</sequence>
<dbReference type="Pfam" id="PF13860">
    <property type="entry name" value="FlgD_ig"/>
    <property type="match status" value="1"/>
</dbReference>
<proteinExistence type="predicted"/>
<evidence type="ECO:0000313" key="3">
    <source>
        <dbReference type="Proteomes" id="UP000885826"/>
    </source>
</evidence>
<organism evidence="2 3">
    <name type="scientific">candidate division WOR-3 bacterium</name>
    <dbReference type="NCBI Taxonomy" id="2052148"/>
    <lineage>
        <taxon>Bacteria</taxon>
        <taxon>Bacteria division WOR-3</taxon>
    </lineage>
</organism>
<gene>
    <name evidence="2" type="ORF">ENI34_05865</name>
</gene>
<dbReference type="NCBIfam" id="TIGR04183">
    <property type="entry name" value="Por_Secre_tail"/>
    <property type="match status" value="1"/>
</dbReference>
<dbReference type="EMBL" id="DRIG01000062">
    <property type="protein sequence ID" value="HEC78652.1"/>
    <property type="molecule type" value="Genomic_DNA"/>
</dbReference>
<comment type="caution">
    <text evidence="2">The sequence shown here is derived from an EMBL/GenBank/DDBJ whole genome shotgun (WGS) entry which is preliminary data.</text>
</comment>
<dbReference type="InterPro" id="IPR026444">
    <property type="entry name" value="Secre_tail"/>
</dbReference>
<accession>A0A9C9EMZ6</accession>
<dbReference type="Proteomes" id="UP000885826">
    <property type="component" value="Unassembled WGS sequence"/>
</dbReference>
<evidence type="ECO:0000259" key="1">
    <source>
        <dbReference type="Pfam" id="PF13860"/>
    </source>
</evidence>
<name>A0A9C9EMZ6_UNCW3</name>
<evidence type="ECO:0000313" key="2">
    <source>
        <dbReference type="EMBL" id="HEC78652.1"/>
    </source>
</evidence>
<protein>
    <submittedName>
        <fullName evidence="2">T9SS type A sorting domain-containing protein</fullName>
    </submittedName>
</protein>
<feature type="domain" description="FlgD/Vpr Ig-like" evidence="1">
    <location>
        <begin position="245"/>
        <end position="307"/>
    </location>
</feature>
<reference evidence="2" key="1">
    <citation type="journal article" date="2020" name="mSystems">
        <title>Genome- and Community-Level Interaction Insights into Carbon Utilization and Element Cycling Functions of Hydrothermarchaeota in Hydrothermal Sediment.</title>
        <authorList>
            <person name="Zhou Z."/>
            <person name="Liu Y."/>
            <person name="Xu W."/>
            <person name="Pan J."/>
            <person name="Luo Z.H."/>
            <person name="Li M."/>
        </authorList>
    </citation>
    <scope>NUCLEOTIDE SEQUENCE</scope>
    <source>
        <strain evidence="2">HyVt-388</strain>
    </source>
</reference>
<feature type="non-terminal residue" evidence="2">
    <location>
        <position position="1"/>
    </location>
</feature>